<name>A0A314U728_PRUYE</name>
<evidence type="ECO:0000313" key="3">
    <source>
        <dbReference type="Proteomes" id="UP000250321"/>
    </source>
</evidence>
<gene>
    <name evidence="2" type="ORF">Pyn_34393</name>
</gene>
<feature type="compositionally biased region" description="Basic residues" evidence="1">
    <location>
        <begin position="46"/>
        <end position="55"/>
    </location>
</feature>
<protein>
    <submittedName>
        <fullName evidence="2">Uncharacterized protein</fullName>
    </submittedName>
</protein>
<evidence type="ECO:0000256" key="1">
    <source>
        <dbReference type="SAM" id="MobiDB-lite"/>
    </source>
</evidence>
<dbReference type="AlphaFoldDB" id="A0A314U728"/>
<dbReference type="Proteomes" id="UP000250321">
    <property type="component" value="Unassembled WGS sequence"/>
</dbReference>
<keyword evidence="3" id="KW-1185">Reference proteome</keyword>
<reference evidence="2 3" key="1">
    <citation type="submission" date="2018-02" db="EMBL/GenBank/DDBJ databases">
        <title>Draft genome of wild Prunus yedoensis var. nudiflora.</title>
        <authorList>
            <person name="Baek S."/>
            <person name="Kim J.-H."/>
            <person name="Choi K."/>
            <person name="Kim G.-B."/>
            <person name="Cho A."/>
            <person name="Jang H."/>
            <person name="Shin C.-H."/>
            <person name="Yu H.-J."/>
            <person name="Mun J.-H."/>
        </authorList>
    </citation>
    <scope>NUCLEOTIDE SEQUENCE [LARGE SCALE GENOMIC DNA]</scope>
    <source>
        <strain evidence="3">cv. Jeju island</strain>
        <tissue evidence="2">Leaf</tissue>
    </source>
</reference>
<proteinExistence type="predicted"/>
<evidence type="ECO:0000313" key="2">
    <source>
        <dbReference type="EMBL" id="PQM33040.1"/>
    </source>
</evidence>
<dbReference type="EMBL" id="PJQY01003976">
    <property type="protein sequence ID" value="PQM33040.1"/>
    <property type="molecule type" value="Genomic_DNA"/>
</dbReference>
<organism evidence="2 3">
    <name type="scientific">Prunus yedoensis var. nudiflora</name>
    <dbReference type="NCBI Taxonomy" id="2094558"/>
    <lineage>
        <taxon>Eukaryota</taxon>
        <taxon>Viridiplantae</taxon>
        <taxon>Streptophyta</taxon>
        <taxon>Embryophyta</taxon>
        <taxon>Tracheophyta</taxon>
        <taxon>Spermatophyta</taxon>
        <taxon>Magnoliopsida</taxon>
        <taxon>eudicotyledons</taxon>
        <taxon>Gunneridae</taxon>
        <taxon>Pentapetalae</taxon>
        <taxon>rosids</taxon>
        <taxon>fabids</taxon>
        <taxon>Rosales</taxon>
        <taxon>Rosaceae</taxon>
        <taxon>Amygdaloideae</taxon>
        <taxon>Amygdaleae</taxon>
        <taxon>Prunus</taxon>
    </lineage>
</organism>
<feature type="compositionally biased region" description="Basic and acidic residues" evidence="1">
    <location>
        <begin position="13"/>
        <end position="22"/>
    </location>
</feature>
<accession>A0A314U728</accession>
<sequence>MLGGLGASSKQKSFKEPRDISTQERMPSLRPAGAPTSFPSSDLAMKRGRKRRKKMGEKGKLPSEAAAGRSLEHPKSLILWDWAELTLPP</sequence>
<comment type="caution">
    <text evidence="2">The sequence shown here is derived from an EMBL/GenBank/DDBJ whole genome shotgun (WGS) entry which is preliminary data.</text>
</comment>
<feature type="region of interest" description="Disordered" evidence="1">
    <location>
        <begin position="1"/>
        <end position="69"/>
    </location>
</feature>